<accession>A0A1H6F5S5</accession>
<keyword evidence="2" id="KW-1185">Reference proteome</keyword>
<gene>
    <name evidence="1" type="ORF">MBHS_01381</name>
</gene>
<evidence type="ECO:0000313" key="2">
    <source>
        <dbReference type="Proteomes" id="UP000236724"/>
    </source>
</evidence>
<evidence type="ECO:0000313" key="1">
    <source>
        <dbReference type="EMBL" id="SEH05527.1"/>
    </source>
</evidence>
<organism evidence="1 2">
    <name type="scientific">Candidatus Venteria ishoeyi</name>
    <dbReference type="NCBI Taxonomy" id="1899563"/>
    <lineage>
        <taxon>Bacteria</taxon>
        <taxon>Pseudomonadati</taxon>
        <taxon>Pseudomonadota</taxon>
        <taxon>Gammaproteobacteria</taxon>
        <taxon>Thiotrichales</taxon>
        <taxon>Thiotrichaceae</taxon>
        <taxon>Venteria</taxon>
    </lineage>
</organism>
<dbReference type="EMBL" id="FMSV02000332">
    <property type="protein sequence ID" value="SEH05527.1"/>
    <property type="molecule type" value="Genomic_DNA"/>
</dbReference>
<dbReference type="Proteomes" id="UP000236724">
    <property type="component" value="Unassembled WGS sequence"/>
</dbReference>
<reference evidence="1 2" key="1">
    <citation type="submission" date="2016-10" db="EMBL/GenBank/DDBJ databases">
        <authorList>
            <person name="de Groot N.N."/>
        </authorList>
    </citation>
    <scope>NUCLEOTIDE SEQUENCE [LARGE SCALE GENOMIC DNA]</scope>
    <source>
        <strain evidence="1">MBHS1</strain>
    </source>
</reference>
<dbReference type="AlphaFoldDB" id="A0A1H6F5S5"/>
<sequence length="130" mass="14683">MIMPIYRSHPAKRLTRFTLPEQIAGSETIFIQINGLQQPFTAFFMQFINVCTIFPTTHSHQTTTASTVRQHHPVRVKRLCGNICRHQETLIPGQRSLSCFSRPSQSIDSHACAAASLFGLGAFFKLYMGR</sequence>
<proteinExistence type="predicted"/>
<name>A0A1H6F5S5_9GAMM</name>
<protein>
    <submittedName>
        <fullName evidence="1">Uncharacterized protein</fullName>
    </submittedName>
</protein>